<dbReference type="PRINTS" id="PR00038">
    <property type="entry name" value="HTHLUXR"/>
</dbReference>
<dbReference type="OrthoDB" id="9797341at2"/>
<dbReference type="CDD" id="cd06170">
    <property type="entry name" value="LuxR_C_like"/>
    <property type="match status" value="1"/>
</dbReference>
<comment type="caution">
    <text evidence="6">The sequence shown here is derived from an EMBL/GenBank/DDBJ whole genome shotgun (WGS) entry which is preliminary data.</text>
</comment>
<organism evidence="6 7">
    <name type="scientific">Mongoliibacter ruber</name>
    <dbReference type="NCBI Taxonomy" id="1750599"/>
    <lineage>
        <taxon>Bacteria</taxon>
        <taxon>Pseudomonadati</taxon>
        <taxon>Bacteroidota</taxon>
        <taxon>Cytophagia</taxon>
        <taxon>Cytophagales</taxon>
        <taxon>Cyclobacteriaceae</taxon>
        <taxon>Mongoliibacter</taxon>
    </lineage>
</organism>
<dbReference type="GO" id="GO:0000160">
    <property type="term" value="P:phosphorelay signal transduction system"/>
    <property type="evidence" value="ECO:0007669"/>
    <property type="project" value="InterPro"/>
</dbReference>
<dbReference type="CDD" id="cd17535">
    <property type="entry name" value="REC_NarL-like"/>
    <property type="match status" value="1"/>
</dbReference>
<evidence type="ECO:0000259" key="4">
    <source>
        <dbReference type="PROSITE" id="PS50043"/>
    </source>
</evidence>
<proteinExistence type="predicted"/>
<feature type="domain" description="Response regulatory" evidence="5">
    <location>
        <begin position="5"/>
        <end position="122"/>
    </location>
</feature>
<keyword evidence="7" id="KW-1185">Reference proteome</keyword>
<feature type="modified residue" description="4-aspartylphosphate" evidence="3">
    <location>
        <position position="57"/>
    </location>
</feature>
<dbReference type="SMART" id="SM00421">
    <property type="entry name" value="HTH_LUXR"/>
    <property type="match status" value="1"/>
</dbReference>
<dbReference type="SMART" id="SM00448">
    <property type="entry name" value="REC"/>
    <property type="match status" value="1"/>
</dbReference>
<dbReference type="RefSeq" id="WP_106132044.1">
    <property type="nucleotide sequence ID" value="NZ_PVTR01000001.1"/>
</dbReference>
<dbReference type="Proteomes" id="UP000238157">
    <property type="component" value="Unassembled WGS sequence"/>
</dbReference>
<accession>A0A2T0WVW7</accession>
<evidence type="ECO:0000256" key="1">
    <source>
        <dbReference type="ARBA" id="ARBA00022553"/>
    </source>
</evidence>
<evidence type="ECO:0000256" key="3">
    <source>
        <dbReference type="PROSITE-ProRule" id="PRU00169"/>
    </source>
</evidence>
<dbReference type="AlphaFoldDB" id="A0A2T0WVW7"/>
<evidence type="ECO:0000313" key="7">
    <source>
        <dbReference type="Proteomes" id="UP000238157"/>
    </source>
</evidence>
<reference evidence="6 7" key="1">
    <citation type="submission" date="2018-03" db="EMBL/GenBank/DDBJ databases">
        <title>Genomic Encyclopedia of Archaeal and Bacterial Type Strains, Phase II (KMG-II): from individual species to whole genera.</title>
        <authorList>
            <person name="Goeker M."/>
        </authorList>
    </citation>
    <scope>NUCLEOTIDE SEQUENCE [LARGE SCALE GENOMIC DNA]</scope>
    <source>
        <strain evidence="6 7">DSM 27929</strain>
    </source>
</reference>
<evidence type="ECO:0000256" key="2">
    <source>
        <dbReference type="ARBA" id="ARBA00023125"/>
    </source>
</evidence>
<dbReference type="SUPFAM" id="SSF46894">
    <property type="entry name" value="C-terminal effector domain of the bipartite response regulators"/>
    <property type="match status" value="1"/>
</dbReference>
<name>A0A2T0WVW7_9BACT</name>
<keyword evidence="1 3" id="KW-0597">Phosphoprotein</keyword>
<dbReference type="InterPro" id="IPR011006">
    <property type="entry name" value="CheY-like_superfamily"/>
</dbReference>
<dbReference type="GO" id="GO:0006355">
    <property type="term" value="P:regulation of DNA-templated transcription"/>
    <property type="evidence" value="ECO:0007669"/>
    <property type="project" value="InterPro"/>
</dbReference>
<keyword evidence="2 6" id="KW-0238">DNA-binding</keyword>
<dbReference type="InterPro" id="IPR000792">
    <property type="entry name" value="Tscrpt_reg_LuxR_C"/>
</dbReference>
<dbReference type="Pfam" id="PF00072">
    <property type="entry name" value="Response_reg"/>
    <property type="match status" value="1"/>
</dbReference>
<dbReference type="InterPro" id="IPR058245">
    <property type="entry name" value="NreC/VraR/RcsB-like_REC"/>
</dbReference>
<dbReference type="PROSITE" id="PS50043">
    <property type="entry name" value="HTH_LUXR_2"/>
    <property type="match status" value="1"/>
</dbReference>
<dbReference type="InterPro" id="IPR036388">
    <property type="entry name" value="WH-like_DNA-bd_sf"/>
</dbReference>
<sequence length="217" mass="25042">MKNLKLAIVDDHELFLYGIAYLLEKKLGRNNFLKFSEAKDVLTYLRSGQEIDILISDIDMPDMDGIKLLSNVKREFPKTKVLMLSASNDQGTIQLCQNLGAEGYVSKDCYRSTLFEGLTEIFKGSYYFSKGTEDRETSSHADLYTMLSEKYRLTGRESEILQLILNEYVTSEIAEKLSCSIFTVKTHRRNLLKKMDVRNLAGLIRIVNDLEFRFFEK</sequence>
<dbReference type="PROSITE" id="PS50110">
    <property type="entry name" value="RESPONSE_REGULATORY"/>
    <property type="match status" value="1"/>
</dbReference>
<gene>
    <name evidence="6" type="ORF">CLW00_101511</name>
</gene>
<dbReference type="InterPro" id="IPR051015">
    <property type="entry name" value="EvgA-like"/>
</dbReference>
<dbReference type="Gene3D" id="1.10.10.10">
    <property type="entry name" value="Winged helix-like DNA-binding domain superfamily/Winged helix DNA-binding domain"/>
    <property type="match status" value="1"/>
</dbReference>
<dbReference type="InterPro" id="IPR016032">
    <property type="entry name" value="Sig_transdc_resp-reg_C-effctor"/>
</dbReference>
<dbReference type="PANTHER" id="PTHR45566">
    <property type="entry name" value="HTH-TYPE TRANSCRIPTIONAL REGULATOR YHJB-RELATED"/>
    <property type="match status" value="1"/>
</dbReference>
<dbReference type="EMBL" id="PVTR01000001">
    <property type="protein sequence ID" value="PRY90836.1"/>
    <property type="molecule type" value="Genomic_DNA"/>
</dbReference>
<dbReference type="Pfam" id="PF00196">
    <property type="entry name" value="GerE"/>
    <property type="match status" value="1"/>
</dbReference>
<dbReference type="SUPFAM" id="SSF52172">
    <property type="entry name" value="CheY-like"/>
    <property type="match status" value="1"/>
</dbReference>
<protein>
    <submittedName>
        <fullName evidence="6">DNA-binding NarL/FixJ family response regulator</fullName>
    </submittedName>
</protein>
<dbReference type="PANTHER" id="PTHR45566:SF1">
    <property type="entry name" value="HTH-TYPE TRANSCRIPTIONAL REGULATOR YHJB-RELATED"/>
    <property type="match status" value="1"/>
</dbReference>
<feature type="domain" description="HTH luxR-type" evidence="4">
    <location>
        <begin position="146"/>
        <end position="211"/>
    </location>
</feature>
<dbReference type="GO" id="GO:0003677">
    <property type="term" value="F:DNA binding"/>
    <property type="evidence" value="ECO:0007669"/>
    <property type="project" value="UniProtKB-KW"/>
</dbReference>
<evidence type="ECO:0000259" key="5">
    <source>
        <dbReference type="PROSITE" id="PS50110"/>
    </source>
</evidence>
<dbReference type="Gene3D" id="3.40.50.2300">
    <property type="match status" value="1"/>
</dbReference>
<evidence type="ECO:0000313" key="6">
    <source>
        <dbReference type="EMBL" id="PRY90836.1"/>
    </source>
</evidence>
<dbReference type="InterPro" id="IPR001789">
    <property type="entry name" value="Sig_transdc_resp-reg_receiver"/>
</dbReference>